<organism evidence="2 3">
    <name type="scientific">Pedobacter ginsenosidimutans</name>
    <dbReference type="NCBI Taxonomy" id="687842"/>
    <lineage>
        <taxon>Bacteria</taxon>
        <taxon>Pseudomonadati</taxon>
        <taxon>Bacteroidota</taxon>
        <taxon>Sphingobacteriia</taxon>
        <taxon>Sphingobacteriales</taxon>
        <taxon>Sphingobacteriaceae</taxon>
        <taxon>Pedobacter</taxon>
    </lineage>
</organism>
<reference evidence="2 3" key="1">
    <citation type="submission" date="2015-11" db="EMBL/GenBank/DDBJ databases">
        <title>Sequence of Pedobacter ginsenosidimutans.</title>
        <authorList>
            <person name="Carson E."/>
            <person name="Keyser V."/>
            <person name="Newman J."/>
            <person name="Miller J."/>
        </authorList>
    </citation>
    <scope>NUCLEOTIDE SEQUENCE [LARGE SCALE GENOMIC DNA]</scope>
    <source>
        <strain evidence="2 3">KACC 14530</strain>
    </source>
</reference>
<proteinExistence type="predicted"/>
<dbReference type="PROSITE" id="PS51257">
    <property type="entry name" value="PROKAR_LIPOPROTEIN"/>
    <property type="match status" value="1"/>
</dbReference>
<keyword evidence="3" id="KW-1185">Reference proteome</keyword>
<protein>
    <submittedName>
        <fullName evidence="2">Uncharacterized protein</fullName>
    </submittedName>
</protein>
<comment type="caution">
    <text evidence="2">The sequence shown here is derived from an EMBL/GenBank/DDBJ whole genome shotgun (WGS) entry which is preliminary data.</text>
</comment>
<sequence length="67" mass="7393">MKVIRLILVLSCTLLFACKNDALKQNTQVKVKYKPAVCCSSNLPSRFGIKATGNVHPFGDKQVKKSL</sequence>
<keyword evidence="1" id="KW-0732">Signal</keyword>
<feature type="chain" id="PRO_5006665423" evidence="1">
    <location>
        <begin position="18"/>
        <end position="67"/>
    </location>
</feature>
<gene>
    <name evidence="2" type="ORF">ASU31_20165</name>
</gene>
<evidence type="ECO:0000256" key="1">
    <source>
        <dbReference type="SAM" id="SignalP"/>
    </source>
</evidence>
<evidence type="ECO:0000313" key="2">
    <source>
        <dbReference type="EMBL" id="KRT14325.1"/>
    </source>
</evidence>
<dbReference type="AlphaFoldDB" id="A0A0T5VM71"/>
<name>A0A0T5VM71_9SPHI</name>
<dbReference type="Proteomes" id="UP000051950">
    <property type="component" value="Unassembled WGS sequence"/>
</dbReference>
<feature type="signal peptide" evidence="1">
    <location>
        <begin position="1"/>
        <end position="17"/>
    </location>
</feature>
<evidence type="ECO:0000313" key="3">
    <source>
        <dbReference type="Proteomes" id="UP000051950"/>
    </source>
</evidence>
<accession>A0A0T5VM71</accession>
<dbReference type="EMBL" id="LMZQ01000020">
    <property type="protein sequence ID" value="KRT14325.1"/>
    <property type="molecule type" value="Genomic_DNA"/>
</dbReference>